<organism evidence="7 8">
    <name type="scientific">Ostreobium quekettii</name>
    <dbReference type="NCBI Taxonomy" id="121088"/>
    <lineage>
        <taxon>Eukaryota</taxon>
        <taxon>Viridiplantae</taxon>
        <taxon>Chlorophyta</taxon>
        <taxon>core chlorophytes</taxon>
        <taxon>Ulvophyceae</taxon>
        <taxon>TCBD clade</taxon>
        <taxon>Bryopsidales</taxon>
        <taxon>Ostreobineae</taxon>
        <taxon>Ostreobiaceae</taxon>
        <taxon>Ostreobium</taxon>
    </lineage>
</organism>
<dbReference type="Pfam" id="PF08323">
    <property type="entry name" value="Glyco_transf_5"/>
    <property type="match status" value="1"/>
</dbReference>
<comment type="pathway">
    <text evidence="1">Glycan biosynthesis; starch biosynthesis.</text>
</comment>
<evidence type="ECO:0000256" key="1">
    <source>
        <dbReference type="ARBA" id="ARBA00004727"/>
    </source>
</evidence>
<evidence type="ECO:0000256" key="5">
    <source>
        <dbReference type="SAM" id="MobiDB-lite"/>
    </source>
</evidence>
<comment type="caution">
    <text evidence="7">The sequence shown here is derived from an EMBL/GenBank/DDBJ whole genome shotgun (WGS) entry which is preliminary data.</text>
</comment>
<evidence type="ECO:0000256" key="4">
    <source>
        <dbReference type="ARBA" id="ARBA00022922"/>
    </source>
</evidence>
<keyword evidence="3" id="KW-0808">Transferase</keyword>
<dbReference type="SUPFAM" id="SSF53756">
    <property type="entry name" value="UDP-Glycosyltransferase/glycogen phosphorylase"/>
    <property type="match status" value="1"/>
</dbReference>
<name>A0A8S1IXV3_9CHLO</name>
<evidence type="ECO:0000256" key="2">
    <source>
        <dbReference type="ARBA" id="ARBA00022676"/>
    </source>
</evidence>
<dbReference type="PANTHER" id="PTHR45825">
    <property type="entry name" value="GRANULE-BOUND STARCH SYNTHASE 1, CHLOROPLASTIC/AMYLOPLASTIC"/>
    <property type="match status" value="1"/>
</dbReference>
<dbReference type="Gene3D" id="3.40.50.2000">
    <property type="entry name" value="Glycogen Phosphorylase B"/>
    <property type="match status" value="3"/>
</dbReference>
<dbReference type="AlphaFoldDB" id="A0A8S1IXV3"/>
<keyword evidence="8" id="KW-1185">Reference proteome</keyword>
<dbReference type="InterPro" id="IPR013534">
    <property type="entry name" value="Starch_synth_cat_dom"/>
</dbReference>
<proteinExistence type="predicted"/>
<dbReference type="GO" id="GO:0016757">
    <property type="term" value="F:glycosyltransferase activity"/>
    <property type="evidence" value="ECO:0007669"/>
    <property type="project" value="UniProtKB-KW"/>
</dbReference>
<reference evidence="7" key="1">
    <citation type="submission" date="2020-12" db="EMBL/GenBank/DDBJ databases">
        <authorList>
            <person name="Iha C."/>
        </authorList>
    </citation>
    <scope>NUCLEOTIDE SEQUENCE</scope>
</reference>
<dbReference type="PANTHER" id="PTHR45825:SF2">
    <property type="entry name" value="STARCH SYNTHASE 2, CHLOROPLASTIC_AMYLOPLASTIC"/>
    <property type="match status" value="1"/>
</dbReference>
<feature type="domain" description="Starch synthase catalytic" evidence="6">
    <location>
        <begin position="287"/>
        <end position="400"/>
    </location>
</feature>
<feature type="compositionally biased region" description="Basic and acidic residues" evidence="5">
    <location>
        <begin position="238"/>
        <end position="251"/>
    </location>
</feature>
<keyword evidence="4" id="KW-0750">Starch biosynthesis</keyword>
<dbReference type="GO" id="GO:0019252">
    <property type="term" value="P:starch biosynthetic process"/>
    <property type="evidence" value="ECO:0007669"/>
    <property type="project" value="UniProtKB-KW"/>
</dbReference>
<dbReference type="Proteomes" id="UP000708148">
    <property type="component" value="Unassembled WGS sequence"/>
</dbReference>
<gene>
    <name evidence="7" type="ORF">OSTQU699_LOCUS4078</name>
</gene>
<feature type="region of interest" description="Disordered" evidence="5">
    <location>
        <begin position="238"/>
        <end position="257"/>
    </location>
</feature>
<protein>
    <recommendedName>
        <fullName evidence="6">Starch synthase catalytic domain-containing protein</fullName>
    </recommendedName>
</protein>
<accession>A0A8S1IXV3</accession>
<keyword evidence="2" id="KW-0328">Glycosyltransferase</keyword>
<dbReference type="OrthoDB" id="512920at2759"/>
<dbReference type="EMBL" id="CAJHUC010000876">
    <property type="protein sequence ID" value="CAD7698719.1"/>
    <property type="molecule type" value="Genomic_DNA"/>
</dbReference>
<evidence type="ECO:0000313" key="7">
    <source>
        <dbReference type="EMBL" id="CAD7698719.1"/>
    </source>
</evidence>
<dbReference type="Pfam" id="PF13692">
    <property type="entry name" value="Glyco_trans_1_4"/>
    <property type="match status" value="1"/>
</dbReference>
<feature type="compositionally biased region" description="Gly residues" evidence="5">
    <location>
        <begin position="121"/>
        <end position="133"/>
    </location>
</feature>
<feature type="region of interest" description="Disordered" evidence="5">
    <location>
        <begin position="116"/>
        <end position="158"/>
    </location>
</feature>
<evidence type="ECO:0000256" key="3">
    <source>
        <dbReference type="ARBA" id="ARBA00022679"/>
    </source>
</evidence>
<evidence type="ECO:0000259" key="6">
    <source>
        <dbReference type="Pfam" id="PF08323"/>
    </source>
</evidence>
<sequence>MTVAPRYAAYEDVHDTGHLVPLALPQDLSKDHPPHGRLFFCREAGVDRVFIDHSLFQPSAEDDRSTALIYPSGYAPWVPAENLEICYSVLCQAALGAPLILWPWSDQGRVERPLGVESGKVGHGSGGRGGWQGGRRPRGFETGDGVGPDEGPRGSIEKGGESSAVVFVCNDWPCGLLPLWLELYKGMIGQDGKGDITQARAVAIAGVAGGRSAMVPSSIVNELEVEGGCAPCVAVHEEAKESSTAPDHSDGEMGAEADPHLPAAYFESLRRSNAIHQIELAKFQAKVGARLADSRLAFAIHNVAYQGKFHPETFPRLCLPNEATPRLLWWPGSTGIASDLSTESAAGVIAGDTGSVPWQLNWLKAGLTCSDVVVTVSPGYATELMRDKAKGCGMGDVLRQLGIKGIMNGIDVEVWNPRQDQFLGESLQFGLEDVEEGKRRVKAALQERIGLDINPDIPLFGFVGRMDHQKGADVILAAASALFCHPTQAQAMPSSSPAKTSERQLVVLGRGEAMLETGIQGLQVSFPGKAAGVAEFDEELAHLIIAGSDFLLIPSRFEPCGLVALCTVRYGTIPIASPVGGLKDLLGDGRLGYLLPEAPWDVALRQAVTGLVNTMEKAMLDWHTQKFYAMRKACMQVRGWALDSWETAVRSFAGLDLQIHSCAAAVITSFCTEHW</sequence>
<evidence type="ECO:0000313" key="8">
    <source>
        <dbReference type="Proteomes" id="UP000708148"/>
    </source>
</evidence>